<dbReference type="PROSITE" id="PS51755">
    <property type="entry name" value="OMPR_PHOB"/>
    <property type="match status" value="1"/>
</dbReference>
<sequence>MGRVYAKPVLGMMLPMEEGEPAPLPRTIRAGPALLDMFHRDARVDARWLGLHPREFAVLWHLAERAGEPVTRRQLLRHVWRLDFDPLTNRVAVAVCRIRACLRAAGVDGLIATIPDRGYLLRVANEALDSPECLRNDAA</sequence>
<dbReference type="InterPro" id="IPR036388">
    <property type="entry name" value="WH-like_DNA-bd_sf"/>
</dbReference>
<name>A0A0G3X6C1_9SPHN</name>
<dbReference type="GO" id="GO:0000160">
    <property type="term" value="P:phosphorelay signal transduction system"/>
    <property type="evidence" value="ECO:0007669"/>
    <property type="project" value="InterPro"/>
</dbReference>
<dbReference type="STRING" id="543877.AM2010_74"/>
<dbReference type="Pfam" id="PF00486">
    <property type="entry name" value="Trans_reg_C"/>
    <property type="match status" value="1"/>
</dbReference>
<gene>
    <name evidence="4" type="ORF">AM2010_74</name>
</gene>
<dbReference type="GO" id="GO:0006355">
    <property type="term" value="P:regulation of DNA-templated transcription"/>
    <property type="evidence" value="ECO:0007669"/>
    <property type="project" value="InterPro"/>
</dbReference>
<dbReference type="SUPFAM" id="SSF46894">
    <property type="entry name" value="C-terminal effector domain of the bipartite response regulators"/>
    <property type="match status" value="1"/>
</dbReference>
<dbReference type="AlphaFoldDB" id="A0A0G3X6C1"/>
<dbReference type="InterPro" id="IPR001867">
    <property type="entry name" value="OmpR/PhoB-type_DNA-bd"/>
</dbReference>
<feature type="domain" description="OmpR/PhoB-type" evidence="3">
    <location>
        <begin position="25"/>
        <end position="123"/>
    </location>
</feature>
<dbReference type="SMART" id="SM00862">
    <property type="entry name" value="Trans_reg_C"/>
    <property type="match status" value="1"/>
</dbReference>
<proteinExistence type="predicted"/>
<keyword evidence="5" id="KW-1185">Reference proteome</keyword>
<dbReference type="Gene3D" id="1.10.10.10">
    <property type="entry name" value="Winged helix-like DNA-binding domain superfamily/Winged helix DNA-binding domain"/>
    <property type="match status" value="1"/>
</dbReference>
<accession>A0A0G3X6C1</accession>
<reference evidence="4 5" key="1">
    <citation type="submission" date="2015-06" db="EMBL/GenBank/DDBJ databases">
        <authorList>
            <person name="Kim K.M."/>
        </authorList>
    </citation>
    <scope>NUCLEOTIDE SEQUENCE [LARGE SCALE GENOMIC DNA]</scope>
    <source>
        <strain evidence="4 5">KCTC 22370</strain>
    </source>
</reference>
<dbReference type="KEGG" id="amx:AM2010_74"/>
<dbReference type="GO" id="GO:0003677">
    <property type="term" value="F:DNA binding"/>
    <property type="evidence" value="ECO:0007669"/>
    <property type="project" value="UniProtKB-UniRule"/>
</dbReference>
<evidence type="ECO:0000256" key="2">
    <source>
        <dbReference type="PROSITE-ProRule" id="PRU01091"/>
    </source>
</evidence>
<evidence type="ECO:0000259" key="3">
    <source>
        <dbReference type="PROSITE" id="PS51755"/>
    </source>
</evidence>
<evidence type="ECO:0000313" key="4">
    <source>
        <dbReference type="EMBL" id="AKM06166.1"/>
    </source>
</evidence>
<feature type="DNA-binding region" description="OmpR/PhoB-type" evidence="2">
    <location>
        <begin position="25"/>
        <end position="123"/>
    </location>
</feature>
<evidence type="ECO:0000256" key="1">
    <source>
        <dbReference type="ARBA" id="ARBA00023125"/>
    </source>
</evidence>
<dbReference type="EMBL" id="CP011805">
    <property type="protein sequence ID" value="AKM06166.1"/>
    <property type="molecule type" value="Genomic_DNA"/>
</dbReference>
<organism evidence="4 5">
    <name type="scientific">Pelagerythrobacter marensis</name>
    <dbReference type="NCBI Taxonomy" id="543877"/>
    <lineage>
        <taxon>Bacteria</taxon>
        <taxon>Pseudomonadati</taxon>
        <taxon>Pseudomonadota</taxon>
        <taxon>Alphaproteobacteria</taxon>
        <taxon>Sphingomonadales</taxon>
        <taxon>Erythrobacteraceae</taxon>
        <taxon>Pelagerythrobacter</taxon>
    </lineage>
</organism>
<keyword evidence="1 2" id="KW-0238">DNA-binding</keyword>
<dbReference type="InterPro" id="IPR016032">
    <property type="entry name" value="Sig_transdc_resp-reg_C-effctor"/>
</dbReference>
<dbReference type="CDD" id="cd00383">
    <property type="entry name" value="trans_reg_C"/>
    <property type="match status" value="1"/>
</dbReference>
<dbReference type="PATRIC" id="fig|543877.4.peg.76"/>
<evidence type="ECO:0000313" key="5">
    <source>
        <dbReference type="Proteomes" id="UP000037643"/>
    </source>
</evidence>
<protein>
    <submittedName>
        <fullName evidence="4">Two-component response regulator</fullName>
    </submittedName>
</protein>
<dbReference type="Proteomes" id="UP000037643">
    <property type="component" value="Chromosome"/>
</dbReference>